<dbReference type="STRING" id="1555112.LIP_0970"/>
<dbReference type="NCBIfam" id="TIGR02391">
    <property type="entry name" value="hypoth_ymh"/>
    <property type="match status" value="1"/>
</dbReference>
<reference evidence="3" key="2">
    <citation type="journal article" date="2016" name="Int. J. Syst. Evol. Microbiol.">
        <title>Complete genome sequence and cell structure of Limnochorda pilosa, a Gram-negative spore-former within the phylum Firmicutes.</title>
        <authorList>
            <person name="Watanabe M."/>
            <person name="Kojima H."/>
            <person name="Fukui M."/>
        </authorList>
    </citation>
    <scope>NUCLEOTIDE SEQUENCE [LARGE SCALE GENOMIC DNA]</scope>
    <source>
        <strain evidence="3">HC45</strain>
    </source>
</reference>
<dbReference type="OrthoDB" id="1863356at2"/>
<dbReference type="AlphaFoldDB" id="A0A0K2SII0"/>
<gene>
    <name evidence="2" type="ORF">LIP_0970</name>
</gene>
<proteinExistence type="predicted"/>
<feature type="domain" description="Conserved hypothetical protein CHP02391" evidence="1">
    <location>
        <begin position="139"/>
        <end position="262"/>
    </location>
</feature>
<protein>
    <recommendedName>
        <fullName evidence="1">Conserved hypothetical protein CHP02391 domain-containing protein</fullName>
    </recommendedName>
</protein>
<dbReference type="InterPro" id="IPR012654">
    <property type="entry name" value="CHP02391"/>
</dbReference>
<dbReference type="EMBL" id="AP014924">
    <property type="protein sequence ID" value="BAS26827.1"/>
    <property type="molecule type" value="Genomic_DNA"/>
</dbReference>
<dbReference type="Pfam" id="PF09509">
    <property type="entry name" value="Hypoth_Ymh"/>
    <property type="match status" value="1"/>
</dbReference>
<accession>A0A0K2SII0</accession>
<organism evidence="2 3">
    <name type="scientific">Limnochorda pilosa</name>
    <dbReference type="NCBI Taxonomy" id="1555112"/>
    <lineage>
        <taxon>Bacteria</taxon>
        <taxon>Bacillati</taxon>
        <taxon>Bacillota</taxon>
        <taxon>Limnochordia</taxon>
        <taxon>Limnochordales</taxon>
        <taxon>Limnochordaceae</taxon>
        <taxon>Limnochorda</taxon>
    </lineage>
</organism>
<evidence type="ECO:0000259" key="1">
    <source>
        <dbReference type="Pfam" id="PF09509"/>
    </source>
</evidence>
<keyword evidence="3" id="KW-1185">Reference proteome</keyword>
<reference evidence="3" key="1">
    <citation type="submission" date="2015-07" db="EMBL/GenBank/DDBJ databases">
        <title>Complete genome sequence and phylogenetic analysis of Limnochorda pilosa.</title>
        <authorList>
            <person name="Watanabe M."/>
            <person name="Kojima H."/>
            <person name="Fukui M."/>
        </authorList>
    </citation>
    <scope>NUCLEOTIDE SEQUENCE [LARGE SCALE GENOMIC DNA]</scope>
    <source>
        <strain evidence="3">HC45</strain>
    </source>
</reference>
<evidence type="ECO:0000313" key="2">
    <source>
        <dbReference type="EMBL" id="BAS26827.1"/>
    </source>
</evidence>
<dbReference type="Proteomes" id="UP000065807">
    <property type="component" value="Chromosome"/>
</dbReference>
<name>A0A0K2SII0_LIMPI</name>
<evidence type="ECO:0000313" key="3">
    <source>
        <dbReference type="Proteomes" id="UP000065807"/>
    </source>
</evidence>
<dbReference type="KEGG" id="lpil:LIP_0970"/>
<dbReference type="RefSeq" id="WP_068134900.1">
    <property type="nucleotide sequence ID" value="NZ_AP014924.1"/>
</dbReference>
<sequence>MRIPAFAEANLEQVCNVLGDTNTGLTGSEIGRYLQECGIADPHPGMTKRIRLYEALVARQRRDQCANNVCAFIQRVMNPVLYVQSPDYFKMKQAELNRILSFEGLRLTDQGTLQTVPRARTISEAEAAADQLRRKLRDRGVHPDVLQFCRAELVEGNYFHAVLEAAKSVAQKIRDKSGLASDGAELVDEAFGMGKKLYPVIAFNSLRTDPERSEHTGLMNLMKGFFGAFRNPTAHAPRITWKMTEQDALDMMTVASLLHRRLDDAVKTDS</sequence>